<comment type="caution">
    <text evidence="2">The sequence shown here is derived from an EMBL/GenBank/DDBJ whole genome shotgun (WGS) entry which is preliminary data.</text>
</comment>
<keyword evidence="3" id="KW-1185">Reference proteome</keyword>
<keyword evidence="1" id="KW-0812">Transmembrane</keyword>
<evidence type="ECO:0000313" key="2">
    <source>
        <dbReference type="EMBL" id="KAK4223507.1"/>
    </source>
</evidence>
<evidence type="ECO:0000313" key="3">
    <source>
        <dbReference type="Proteomes" id="UP001301958"/>
    </source>
</evidence>
<dbReference type="Proteomes" id="UP001301958">
    <property type="component" value="Unassembled WGS sequence"/>
</dbReference>
<evidence type="ECO:0000256" key="1">
    <source>
        <dbReference type="SAM" id="Phobius"/>
    </source>
</evidence>
<name>A0AAN7BHV5_9PEZI</name>
<keyword evidence="1" id="KW-0472">Membrane</keyword>
<feature type="transmembrane region" description="Helical" evidence="1">
    <location>
        <begin position="331"/>
        <end position="349"/>
    </location>
</feature>
<gene>
    <name evidence="2" type="ORF">QBC38DRAFT_487565</name>
</gene>
<feature type="transmembrane region" description="Helical" evidence="1">
    <location>
        <begin position="217"/>
        <end position="241"/>
    </location>
</feature>
<dbReference type="AlphaFoldDB" id="A0AAN7BHV5"/>
<protein>
    <submittedName>
        <fullName evidence="2">Uncharacterized protein</fullName>
    </submittedName>
</protein>
<reference evidence="2" key="1">
    <citation type="journal article" date="2023" name="Mol. Phylogenet. Evol.">
        <title>Genome-scale phylogeny and comparative genomics of the fungal order Sordariales.</title>
        <authorList>
            <person name="Hensen N."/>
            <person name="Bonometti L."/>
            <person name="Westerberg I."/>
            <person name="Brannstrom I.O."/>
            <person name="Guillou S."/>
            <person name="Cros-Aarteil S."/>
            <person name="Calhoun S."/>
            <person name="Haridas S."/>
            <person name="Kuo A."/>
            <person name="Mondo S."/>
            <person name="Pangilinan J."/>
            <person name="Riley R."/>
            <person name="LaButti K."/>
            <person name="Andreopoulos B."/>
            <person name="Lipzen A."/>
            <person name="Chen C."/>
            <person name="Yan M."/>
            <person name="Daum C."/>
            <person name="Ng V."/>
            <person name="Clum A."/>
            <person name="Steindorff A."/>
            <person name="Ohm R.A."/>
            <person name="Martin F."/>
            <person name="Silar P."/>
            <person name="Natvig D.O."/>
            <person name="Lalanne C."/>
            <person name="Gautier V."/>
            <person name="Ament-Velasquez S.L."/>
            <person name="Kruys A."/>
            <person name="Hutchinson M.I."/>
            <person name="Powell A.J."/>
            <person name="Barry K."/>
            <person name="Miller A.N."/>
            <person name="Grigoriev I.V."/>
            <person name="Debuchy R."/>
            <person name="Gladieux P."/>
            <person name="Hiltunen Thoren M."/>
            <person name="Johannesson H."/>
        </authorList>
    </citation>
    <scope>NUCLEOTIDE SEQUENCE</scope>
    <source>
        <strain evidence="2">CBS 990.96</strain>
    </source>
</reference>
<accession>A0AAN7BHV5</accession>
<reference evidence="2" key="2">
    <citation type="submission" date="2023-05" db="EMBL/GenBank/DDBJ databases">
        <authorList>
            <consortium name="Lawrence Berkeley National Laboratory"/>
            <person name="Steindorff A."/>
            <person name="Hensen N."/>
            <person name="Bonometti L."/>
            <person name="Westerberg I."/>
            <person name="Brannstrom I.O."/>
            <person name="Guillou S."/>
            <person name="Cros-Aarteil S."/>
            <person name="Calhoun S."/>
            <person name="Haridas S."/>
            <person name="Kuo A."/>
            <person name="Mondo S."/>
            <person name="Pangilinan J."/>
            <person name="Riley R."/>
            <person name="Labutti K."/>
            <person name="Andreopoulos B."/>
            <person name="Lipzen A."/>
            <person name="Chen C."/>
            <person name="Yanf M."/>
            <person name="Daum C."/>
            <person name="Ng V."/>
            <person name="Clum A."/>
            <person name="Ohm R."/>
            <person name="Martin F."/>
            <person name="Silar P."/>
            <person name="Natvig D."/>
            <person name="Lalanne C."/>
            <person name="Gautier V."/>
            <person name="Ament-Velasquez S.L."/>
            <person name="Kruys A."/>
            <person name="Hutchinson M.I."/>
            <person name="Powell A.J."/>
            <person name="Barry K."/>
            <person name="Miller A.N."/>
            <person name="Grigoriev I.V."/>
            <person name="Debuchy R."/>
            <person name="Gladieux P."/>
            <person name="Thoren M.H."/>
            <person name="Johannesson H."/>
        </authorList>
    </citation>
    <scope>NUCLEOTIDE SEQUENCE</scope>
    <source>
        <strain evidence="2">CBS 990.96</strain>
    </source>
</reference>
<dbReference type="EMBL" id="MU865424">
    <property type="protein sequence ID" value="KAK4223507.1"/>
    <property type="molecule type" value="Genomic_DNA"/>
</dbReference>
<organism evidence="2 3">
    <name type="scientific">Podospora fimiseda</name>
    <dbReference type="NCBI Taxonomy" id="252190"/>
    <lineage>
        <taxon>Eukaryota</taxon>
        <taxon>Fungi</taxon>
        <taxon>Dikarya</taxon>
        <taxon>Ascomycota</taxon>
        <taxon>Pezizomycotina</taxon>
        <taxon>Sordariomycetes</taxon>
        <taxon>Sordariomycetidae</taxon>
        <taxon>Sordariales</taxon>
        <taxon>Podosporaceae</taxon>
        <taxon>Podospora</taxon>
    </lineage>
</organism>
<proteinExistence type="predicted"/>
<sequence length="413" mass="44439">MAIFPAVARNEPRAEELRANPNHILSALNEQGLSSEALLFQDVLRGLTELEPFLQPPEATKGFNAIPSPNLHLTLWSWECHLQDPESNCFVACVNPAHIFSSLSTLADCITLSALSLLVQSNNISASAFKASVLRAVEISRVSQINATAVLSSILECAVSSCEQTSFGNCTKAITDLRNSNLDYLGSQDLGTFRGALSTYCDGFEVSISADIAGPGVLLSLILQALLALCAFGSLNVGYILGRNRDKHNRKFYNPNAALASAATDFQEAQSFLTFAIQVGTLATFRPAIEFESFAAIGEFILNLELIRTLAVNSILPVLLVQSVLQRTGIRWSYNLVLAFTTFVLAVVVDRQGPGLINPSYELLWSGLGDGGAIPDCGGHPNHGILSHWSPEIGLPISSTPEACMPDNHSTRH</sequence>
<keyword evidence="1" id="KW-1133">Transmembrane helix</keyword>